<name>A0ABV1A9S5_9TELE</name>
<evidence type="ECO:0000313" key="3">
    <source>
        <dbReference type="Proteomes" id="UP001469553"/>
    </source>
</evidence>
<feature type="region of interest" description="Disordered" evidence="1">
    <location>
        <begin position="1"/>
        <end position="58"/>
    </location>
</feature>
<evidence type="ECO:0000256" key="1">
    <source>
        <dbReference type="SAM" id="MobiDB-lite"/>
    </source>
</evidence>
<keyword evidence="3" id="KW-1185">Reference proteome</keyword>
<gene>
    <name evidence="2" type="ORF">AMECASPLE_020830</name>
</gene>
<accession>A0ABV1A9S5</accession>
<sequence length="73" mass="7865">MIESQKPLEGIPDDDHLDSSEKGVLSLNHMSEEPEQSQKNQTSAPVAAASITIPGSTARTKRLTIHEKLAIVS</sequence>
<protein>
    <submittedName>
        <fullName evidence="2">Uncharacterized protein</fullName>
    </submittedName>
</protein>
<organism evidence="2 3">
    <name type="scientific">Ameca splendens</name>
    <dbReference type="NCBI Taxonomy" id="208324"/>
    <lineage>
        <taxon>Eukaryota</taxon>
        <taxon>Metazoa</taxon>
        <taxon>Chordata</taxon>
        <taxon>Craniata</taxon>
        <taxon>Vertebrata</taxon>
        <taxon>Euteleostomi</taxon>
        <taxon>Actinopterygii</taxon>
        <taxon>Neopterygii</taxon>
        <taxon>Teleostei</taxon>
        <taxon>Neoteleostei</taxon>
        <taxon>Acanthomorphata</taxon>
        <taxon>Ovalentaria</taxon>
        <taxon>Atherinomorphae</taxon>
        <taxon>Cyprinodontiformes</taxon>
        <taxon>Goodeidae</taxon>
        <taxon>Ameca</taxon>
    </lineage>
</organism>
<evidence type="ECO:0000313" key="2">
    <source>
        <dbReference type="EMBL" id="MEQ2315294.1"/>
    </source>
</evidence>
<dbReference type="Proteomes" id="UP001469553">
    <property type="component" value="Unassembled WGS sequence"/>
</dbReference>
<dbReference type="EMBL" id="JAHRIP010086399">
    <property type="protein sequence ID" value="MEQ2315294.1"/>
    <property type="molecule type" value="Genomic_DNA"/>
</dbReference>
<comment type="caution">
    <text evidence="2">The sequence shown here is derived from an EMBL/GenBank/DDBJ whole genome shotgun (WGS) entry which is preliminary data.</text>
</comment>
<reference evidence="2 3" key="1">
    <citation type="submission" date="2021-06" db="EMBL/GenBank/DDBJ databases">
        <authorList>
            <person name="Palmer J.M."/>
        </authorList>
    </citation>
    <scope>NUCLEOTIDE SEQUENCE [LARGE SCALE GENOMIC DNA]</scope>
    <source>
        <strain evidence="2 3">AS_MEX2019</strain>
        <tissue evidence="2">Muscle</tissue>
    </source>
</reference>
<proteinExistence type="predicted"/>